<protein>
    <submittedName>
        <fullName evidence="1">Uncharacterized protein</fullName>
    </submittedName>
</protein>
<sequence length="58" mass="6717">MNEKKLEEWHFDFGLCASDPSQPIPESRCDELMDVIIEWAEKNELGVGGGFREFLEED</sequence>
<name>A0A3B0YBY1_9ZZZZ</name>
<proteinExistence type="predicted"/>
<accession>A0A3B0YBY1</accession>
<organism evidence="1">
    <name type="scientific">hydrothermal vent metagenome</name>
    <dbReference type="NCBI Taxonomy" id="652676"/>
    <lineage>
        <taxon>unclassified sequences</taxon>
        <taxon>metagenomes</taxon>
        <taxon>ecological metagenomes</taxon>
    </lineage>
</organism>
<dbReference type="EMBL" id="UOFN01000005">
    <property type="protein sequence ID" value="VAW72792.1"/>
    <property type="molecule type" value="Genomic_DNA"/>
</dbReference>
<gene>
    <name evidence="1" type="ORF">MNBD_GAMMA15-736</name>
</gene>
<dbReference type="AlphaFoldDB" id="A0A3B0YBY1"/>
<reference evidence="1" key="1">
    <citation type="submission" date="2018-06" db="EMBL/GenBank/DDBJ databases">
        <authorList>
            <person name="Zhirakovskaya E."/>
        </authorList>
    </citation>
    <scope>NUCLEOTIDE SEQUENCE</scope>
</reference>
<evidence type="ECO:0000313" key="1">
    <source>
        <dbReference type="EMBL" id="VAW72792.1"/>
    </source>
</evidence>